<proteinExistence type="inferred from homology"/>
<dbReference type="EMBL" id="JACMSC010000008">
    <property type="protein sequence ID" value="KAG6512297.1"/>
    <property type="molecule type" value="Genomic_DNA"/>
</dbReference>
<dbReference type="PANTHER" id="PTHR33228:SF82">
    <property type="entry name" value="OS06G0654400 PROTEIN"/>
    <property type="match status" value="1"/>
</dbReference>
<evidence type="ECO:0000313" key="12">
    <source>
        <dbReference type="Proteomes" id="UP000734854"/>
    </source>
</evidence>
<feature type="compositionally biased region" description="Polar residues" evidence="8">
    <location>
        <begin position="115"/>
        <end position="137"/>
    </location>
</feature>
<evidence type="ECO:0000256" key="7">
    <source>
        <dbReference type="ARBA" id="ARBA00023136"/>
    </source>
</evidence>
<dbReference type="InterPro" id="IPR040359">
    <property type="entry name" value="GDU"/>
</dbReference>
<evidence type="ECO:0000256" key="8">
    <source>
        <dbReference type="SAM" id="MobiDB-lite"/>
    </source>
</evidence>
<evidence type="ECO:0000256" key="9">
    <source>
        <dbReference type="SAM" id="Phobius"/>
    </source>
</evidence>
<keyword evidence="4 9" id="KW-0812">Transmembrane</keyword>
<dbReference type="PANTHER" id="PTHR33228">
    <property type="entry name" value="PROTEIN GLUTAMINE DUMPER 4-RELATED"/>
    <property type="match status" value="1"/>
</dbReference>
<evidence type="ECO:0000313" key="10">
    <source>
        <dbReference type="EMBL" id="KAG6512297.1"/>
    </source>
</evidence>
<gene>
    <name evidence="11" type="ORF">ZIOFF_025987</name>
    <name evidence="10" type="ORF">ZIOFF_030394</name>
</gene>
<sequence>MRTGAGLDAHGQAALLSSPPSSLGGAAAAHLWWRNPVPFLFGGMAAMLSLVALALLFLTCSYYWNSLSDHDSDSQKPRDSHGAKAPASFEDSFLVIMPGDVGPTALAVPIAAPNRDSQPRSCPGTSPGDRQTPPQRH</sequence>
<keyword evidence="12" id="KW-1185">Reference proteome</keyword>
<dbReference type="AlphaFoldDB" id="A0A8J5GVS7"/>
<comment type="subcellular location">
    <subcellularLocation>
        <location evidence="1">Membrane</location>
        <topology evidence="1">Single-pass membrane protein</topology>
    </subcellularLocation>
</comment>
<keyword evidence="3" id="KW-0813">Transport</keyword>
<evidence type="ECO:0000256" key="2">
    <source>
        <dbReference type="ARBA" id="ARBA00009977"/>
    </source>
</evidence>
<dbReference type="GO" id="GO:0016020">
    <property type="term" value="C:membrane"/>
    <property type="evidence" value="ECO:0007669"/>
    <property type="project" value="UniProtKB-SubCell"/>
</dbReference>
<keyword evidence="6 9" id="KW-1133">Transmembrane helix</keyword>
<evidence type="ECO:0000256" key="3">
    <source>
        <dbReference type="ARBA" id="ARBA00022448"/>
    </source>
</evidence>
<organism evidence="11 12">
    <name type="scientific">Zingiber officinale</name>
    <name type="common">Ginger</name>
    <name type="synonym">Amomum zingiber</name>
    <dbReference type="NCBI Taxonomy" id="94328"/>
    <lineage>
        <taxon>Eukaryota</taxon>
        <taxon>Viridiplantae</taxon>
        <taxon>Streptophyta</taxon>
        <taxon>Embryophyta</taxon>
        <taxon>Tracheophyta</taxon>
        <taxon>Spermatophyta</taxon>
        <taxon>Magnoliopsida</taxon>
        <taxon>Liliopsida</taxon>
        <taxon>Zingiberales</taxon>
        <taxon>Zingiberaceae</taxon>
        <taxon>Zingiber</taxon>
    </lineage>
</organism>
<feature type="region of interest" description="Disordered" evidence="8">
    <location>
        <begin position="107"/>
        <end position="137"/>
    </location>
</feature>
<evidence type="ECO:0000256" key="6">
    <source>
        <dbReference type="ARBA" id="ARBA00022989"/>
    </source>
</evidence>
<comment type="similarity">
    <text evidence="2">Belongs to the GLUTAMINE DUMPER 1 (TC 9.B.60) family.</text>
</comment>
<feature type="transmembrane region" description="Helical" evidence="9">
    <location>
        <begin position="39"/>
        <end position="64"/>
    </location>
</feature>
<protein>
    <submittedName>
        <fullName evidence="11">Uncharacterized protein</fullName>
    </submittedName>
</protein>
<dbReference type="Proteomes" id="UP000734854">
    <property type="component" value="Unassembled WGS sequence"/>
</dbReference>
<evidence type="ECO:0000256" key="4">
    <source>
        <dbReference type="ARBA" id="ARBA00022692"/>
    </source>
</evidence>
<evidence type="ECO:0000256" key="1">
    <source>
        <dbReference type="ARBA" id="ARBA00004167"/>
    </source>
</evidence>
<keyword evidence="5" id="KW-0029">Amino-acid transport</keyword>
<keyword evidence="7 9" id="KW-0472">Membrane</keyword>
<evidence type="ECO:0000256" key="5">
    <source>
        <dbReference type="ARBA" id="ARBA00022970"/>
    </source>
</evidence>
<dbReference type="GO" id="GO:0006865">
    <property type="term" value="P:amino acid transport"/>
    <property type="evidence" value="ECO:0007669"/>
    <property type="project" value="UniProtKB-KW"/>
</dbReference>
<reference evidence="11 12" key="1">
    <citation type="submission" date="2020-08" db="EMBL/GenBank/DDBJ databases">
        <title>Plant Genome Project.</title>
        <authorList>
            <person name="Zhang R.-G."/>
        </authorList>
    </citation>
    <scope>NUCLEOTIDE SEQUENCE [LARGE SCALE GENOMIC DNA]</scope>
    <source>
        <tissue evidence="11">Rhizome</tissue>
    </source>
</reference>
<name>A0A8J5GVS7_ZINOF</name>
<accession>A0A8J5GVS7</accession>
<comment type="caution">
    <text evidence="11">The sequence shown here is derived from an EMBL/GenBank/DDBJ whole genome shotgun (WGS) entry which is preliminary data.</text>
</comment>
<evidence type="ECO:0000313" key="11">
    <source>
        <dbReference type="EMBL" id="KAG6515558.1"/>
    </source>
</evidence>
<dbReference type="EMBL" id="JACMSC010000007">
    <property type="protein sequence ID" value="KAG6515558.1"/>
    <property type="molecule type" value="Genomic_DNA"/>
</dbReference>
<dbReference type="GO" id="GO:0080143">
    <property type="term" value="P:regulation of amino acid export"/>
    <property type="evidence" value="ECO:0007669"/>
    <property type="project" value="InterPro"/>
</dbReference>